<evidence type="ECO:0000313" key="1">
    <source>
        <dbReference type="EMBL" id="KAK7360805.1"/>
    </source>
</evidence>
<dbReference type="Proteomes" id="UP001367508">
    <property type="component" value="Unassembled WGS sequence"/>
</dbReference>
<comment type="caution">
    <text evidence="1">The sequence shown here is derived from an EMBL/GenBank/DDBJ whole genome shotgun (WGS) entry which is preliminary data.</text>
</comment>
<keyword evidence="2" id="KW-1185">Reference proteome</keyword>
<reference evidence="1 2" key="1">
    <citation type="submission" date="2024-01" db="EMBL/GenBank/DDBJ databases">
        <title>The genomes of 5 underutilized Papilionoideae crops provide insights into root nodulation and disease resistanc.</title>
        <authorList>
            <person name="Jiang F."/>
        </authorList>
    </citation>
    <scope>NUCLEOTIDE SEQUENCE [LARGE SCALE GENOMIC DNA]</scope>
    <source>
        <strain evidence="1">LVBAO_FW01</strain>
        <tissue evidence="1">Leaves</tissue>
    </source>
</reference>
<evidence type="ECO:0000313" key="2">
    <source>
        <dbReference type="Proteomes" id="UP001367508"/>
    </source>
</evidence>
<proteinExistence type="predicted"/>
<dbReference type="EMBL" id="JAYMYQ010000001">
    <property type="protein sequence ID" value="KAK7360805.1"/>
    <property type="molecule type" value="Genomic_DNA"/>
</dbReference>
<name>A0AAN9MTM6_CANGL</name>
<gene>
    <name evidence="1" type="ORF">VNO77_02820</name>
</gene>
<protein>
    <submittedName>
        <fullName evidence="1">Uncharacterized protein</fullName>
    </submittedName>
</protein>
<sequence>MTPSSKPTQTLVGERRDILFAISSGESDAVPLFKLPHMTKQQFRNSLRDQRVHAERIQFHRLNKSRTRIKGIDCVIEDDRKELTFSRVPARFNRDSFASISFDRIRPPTAVFLSLLTIFQPRFWVQVLFL</sequence>
<dbReference type="AlphaFoldDB" id="A0AAN9MTM6"/>
<accession>A0AAN9MTM6</accession>
<organism evidence="1 2">
    <name type="scientific">Canavalia gladiata</name>
    <name type="common">Sword bean</name>
    <name type="synonym">Dolichos gladiatus</name>
    <dbReference type="NCBI Taxonomy" id="3824"/>
    <lineage>
        <taxon>Eukaryota</taxon>
        <taxon>Viridiplantae</taxon>
        <taxon>Streptophyta</taxon>
        <taxon>Embryophyta</taxon>
        <taxon>Tracheophyta</taxon>
        <taxon>Spermatophyta</taxon>
        <taxon>Magnoliopsida</taxon>
        <taxon>eudicotyledons</taxon>
        <taxon>Gunneridae</taxon>
        <taxon>Pentapetalae</taxon>
        <taxon>rosids</taxon>
        <taxon>fabids</taxon>
        <taxon>Fabales</taxon>
        <taxon>Fabaceae</taxon>
        <taxon>Papilionoideae</taxon>
        <taxon>50 kb inversion clade</taxon>
        <taxon>NPAAA clade</taxon>
        <taxon>indigoferoid/millettioid clade</taxon>
        <taxon>Phaseoleae</taxon>
        <taxon>Canavalia</taxon>
    </lineage>
</organism>